<reference evidence="2 3" key="1">
    <citation type="submission" date="2020-02" db="EMBL/GenBank/DDBJ databases">
        <authorList>
            <person name="Ma Q."/>
            <person name="Huang Y."/>
            <person name="Song X."/>
            <person name="Pei D."/>
        </authorList>
    </citation>
    <scope>NUCLEOTIDE SEQUENCE [LARGE SCALE GENOMIC DNA]</scope>
    <source>
        <strain evidence="2">Sxm20200214</strain>
        <tissue evidence="2">Leaf</tissue>
    </source>
</reference>
<evidence type="ECO:0000313" key="2">
    <source>
        <dbReference type="EMBL" id="KAG2306338.1"/>
    </source>
</evidence>
<keyword evidence="3" id="KW-1185">Reference proteome</keyword>
<feature type="region of interest" description="Disordered" evidence="1">
    <location>
        <begin position="1"/>
        <end position="22"/>
    </location>
</feature>
<organism evidence="2 3">
    <name type="scientific">Brassica carinata</name>
    <name type="common">Ethiopian mustard</name>
    <name type="synonym">Abyssinian cabbage</name>
    <dbReference type="NCBI Taxonomy" id="52824"/>
    <lineage>
        <taxon>Eukaryota</taxon>
        <taxon>Viridiplantae</taxon>
        <taxon>Streptophyta</taxon>
        <taxon>Embryophyta</taxon>
        <taxon>Tracheophyta</taxon>
        <taxon>Spermatophyta</taxon>
        <taxon>Magnoliopsida</taxon>
        <taxon>eudicotyledons</taxon>
        <taxon>Gunneridae</taxon>
        <taxon>Pentapetalae</taxon>
        <taxon>rosids</taxon>
        <taxon>malvids</taxon>
        <taxon>Brassicales</taxon>
        <taxon>Brassicaceae</taxon>
        <taxon>Brassiceae</taxon>
        <taxon>Brassica</taxon>
    </lineage>
</organism>
<proteinExistence type="predicted"/>
<protein>
    <submittedName>
        <fullName evidence="2">Uncharacterized protein</fullName>
    </submittedName>
</protein>
<name>A0A8X7SFP1_BRACI</name>
<evidence type="ECO:0000313" key="3">
    <source>
        <dbReference type="Proteomes" id="UP000886595"/>
    </source>
</evidence>
<dbReference type="Proteomes" id="UP000886595">
    <property type="component" value="Unassembled WGS sequence"/>
</dbReference>
<comment type="caution">
    <text evidence="2">The sequence shown here is derived from an EMBL/GenBank/DDBJ whole genome shotgun (WGS) entry which is preliminary data.</text>
</comment>
<evidence type="ECO:0000256" key="1">
    <source>
        <dbReference type="SAM" id="MobiDB-lite"/>
    </source>
</evidence>
<gene>
    <name evidence="2" type="ORF">Bca52824_026086</name>
</gene>
<dbReference type="AlphaFoldDB" id="A0A8X7SFP1"/>
<dbReference type="EMBL" id="JAAMPC010000006">
    <property type="protein sequence ID" value="KAG2306338.1"/>
    <property type="molecule type" value="Genomic_DNA"/>
</dbReference>
<accession>A0A8X7SFP1</accession>
<sequence>MKISDQPLDIDSNRESESLEADSVQEKVIGKTYMTPSLNQIEAFEKEVPKNLIWNQAIG</sequence>